<protein>
    <submittedName>
        <fullName evidence="2">Uncharacterized protein</fullName>
    </submittedName>
</protein>
<accession>N8WDC0</accession>
<dbReference type="EMBL" id="APPC01000016">
    <property type="protein sequence ID" value="ENU92959.1"/>
    <property type="molecule type" value="Genomic_DNA"/>
</dbReference>
<organism evidence="2 3">
    <name type="scientific">Acinetobacter vivianii</name>
    <dbReference type="NCBI Taxonomy" id="1776742"/>
    <lineage>
        <taxon>Bacteria</taxon>
        <taxon>Pseudomonadati</taxon>
        <taxon>Pseudomonadota</taxon>
        <taxon>Gammaproteobacteria</taxon>
        <taxon>Moraxellales</taxon>
        <taxon>Moraxellaceae</taxon>
        <taxon>Acinetobacter</taxon>
    </lineage>
</organism>
<dbReference type="RefSeq" id="WP_004771316.1">
    <property type="nucleotide sequence ID" value="NZ_KB849357.1"/>
</dbReference>
<proteinExistence type="predicted"/>
<keyword evidence="1" id="KW-1133">Transmembrane helix</keyword>
<dbReference type="AlphaFoldDB" id="N8WDC0"/>
<gene>
    <name evidence="2" type="ORF">F971_01946</name>
</gene>
<evidence type="ECO:0000313" key="3">
    <source>
        <dbReference type="Proteomes" id="UP000013049"/>
    </source>
</evidence>
<dbReference type="eggNOG" id="ENOG5031RE6">
    <property type="taxonomic scope" value="Bacteria"/>
</dbReference>
<comment type="caution">
    <text evidence="2">The sequence shown here is derived from an EMBL/GenBank/DDBJ whole genome shotgun (WGS) entry which is preliminary data.</text>
</comment>
<keyword evidence="1" id="KW-0812">Transmembrane</keyword>
<dbReference type="PATRIC" id="fig|1217712.3.peg.1868"/>
<reference evidence="2 3" key="1">
    <citation type="submission" date="2013-02" db="EMBL/GenBank/DDBJ databases">
        <title>The Genome Sequence of Acinetobacter sp. NIPH 758.</title>
        <authorList>
            <consortium name="The Broad Institute Genome Sequencing Platform"/>
            <consortium name="The Broad Institute Genome Sequencing Center for Infectious Disease"/>
            <person name="Cerqueira G."/>
            <person name="Feldgarden M."/>
            <person name="Courvalin P."/>
            <person name="Perichon B."/>
            <person name="Grillot-Courvalin C."/>
            <person name="Clermont D."/>
            <person name="Rocha E."/>
            <person name="Yoon E.-J."/>
            <person name="Nemec A."/>
            <person name="Walker B."/>
            <person name="Young S.K."/>
            <person name="Zeng Q."/>
            <person name="Gargeya S."/>
            <person name="Fitzgerald M."/>
            <person name="Haas B."/>
            <person name="Abouelleil A."/>
            <person name="Alvarado L."/>
            <person name="Arachchi H.M."/>
            <person name="Berlin A.M."/>
            <person name="Chapman S.B."/>
            <person name="Dewar J."/>
            <person name="Goldberg J."/>
            <person name="Griggs A."/>
            <person name="Gujja S."/>
            <person name="Hansen M."/>
            <person name="Howarth C."/>
            <person name="Imamovic A."/>
            <person name="Larimer J."/>
            <person name="McCowan C."/>
            <person name="Murphy C."/>
            <person name="Neiman D."/>
            <person name="Pearson M."/>
            <person name="Priest M."/>
            <person name="Roberts A."/>
            <person name="Saif S."/>
            <person name="Shea T."/>
            <person name="Sisk P."/>
            <person name="Sykes S."/>
            <person name="Wortman J."/>
            <person name="Nusbaum C."/>
            <person name="Birren B."/>
        </authorList>
    </citation>
    <scope>NUCLEOTIDE SEQUENCE [LARGE SCALE GENOMIC DNA]</scope>
    <source>
        <strain evidence="2 3">NIPH 758</strain>
    </source>
</reference>
<sequence>MEQNLTLNNPRFNLTKALGSIVAISALTISISALWALDNEHLLTPPAELYGNSQSVYALVDVKINSADTGKAIINLDGQRVYITFEFDRVPDYNGALGGDTTAIDIKELKEIRVLDRGGKEVRDNTTFDDHRNMISIITAHVYANRMAEV</sequence>
<feature type="transmembrane region" description="Helical" evidence="1">
    <location>
        <begin position="17"/>
        <end position="37"/>
    </location>
</feature>
<dbReference type="HOGENOM" id="CLU_140152_0_0_6"/>
<evidence type="ECO:0000313" key="2">
    <source>
        <dbReference type="EMBL" id="ENU92959.1"/>
    </source>
</evidence>
<evidence type="ECO:0000256" key="1">
    <source>
        <dbReference type="SAM" id="Phobius"/>
    </source>
</evidence>
<dbReference type="Proteomes" id="UP000013049">
    <property type="component" value="Unassembled WGS sequence"/>
</dbReference>
<keyword evidence="1" id="KW-0472">Membrane</keyword>
<name>N8WDC0_9GAMM</name>